<gene>
    <name evidence="1" type="ORF">PIL02S_05279</name>
</gene>
<sequence>MFNPSSYQREFEDAINAAGIVIRSQYVWVKKAASFGWSQYRWQLEPVFYAHLKKKALSWYGDRRQSTVWRAGIPVEEAELSTVWEVSGDVGKYFHPTQKLLELLAIPIIRTAADLGISLWISSETAGPR</sequence>
<proteinExistence type="predicted"/>
<evidence type="ECO:0000313" key="2">
    <source>
        <dbReference type="Proteomes" id="UP000247459"/>
    </source>
</evidence>
<protein>
    <submittedName>
        <fullName evidence="1">Uncharacterized protein</fullName>
    </submittedName>
</protein>
<accession>A0A2W0C1R3</accession>
<reference evidence="1 2" key="1">
    <citation type="submission" date="2018-01" db="EMBL/GenBank/DDBJ databases">
        <title>Genome sequence of the PGP bacterium Paenibacillus illinoisensis E3.</title>
        <authorList>
            <person name="Rolli E."/>
            <person name="Marasco R."/>
            <person name="Bessem C."/>
            <person name="Michoud G."/>
            <person name="Gaiarsa S."/>
            <person name="Borin S."/>
            <person name="Daffonchio D."/>
        </authorList>
    </citation>
    <scope>NUCLEOTIDE SEQUENCE [LARGE SCALE GENOMIC DNA]</scope>
    <source>
        <strain evidence="1 2">E3</strain>
    </source>
</reference>
<organism evidence="1 2">
    <name type="scientific">Paenibacillus illinoisensis</name>
    <dbReference type="NCBI Taxonomy" id="59845"/>
    <lineage>
        <taxon>Bacteria</taxon>
        <taxon>Bacillati</taxon>
        <taxon>Bacillota</taxon>
        <taxon>Bacilli</taxon>
        <taxon>Bacillales</taxon>
        <taxon>Paenibacillaceae</taxon>
        <taxon>Paenibacillus</taxon>
    </lineage>
</organism>
<dbReference type="RefSeq" id="WP_375335134.1">
    <property type="nucleotide sequence ID" value="NZ_PRLG01000029.1"/>
</dbReference>
<dbReference type="InterPro" id="IPR029063">
    <property type="entry name" value="SAM-dependent_MTases_sf"/>
</dbReference>
<dbReference type="EMBL" id="PRLG01000029">
    <property type="protein sequence ID" value="PYY25910.1"/>
    <property type="molecule type" value="Genomic_DNA"/>
</dbReference>
<dbReference type="Gene3D" id="3.40.50.150">
    <property type="entry name" value="Vaccinia Virus protein VP39"/>
    <property type="match status" value="1"/>
</dbReference>
<comment type="caution">
    <text evidence="1">The sequence shown here is derived from an EMBL/GenBank/DDBJ whole genome shotgun (WGS) entry which is preliminary data.</text>
</comment>
<dbReference type="SUPFAM" id="SSF53335">
    <property type="entry name" value="S-adenosyl-L-methionine-dependent methyltransferases"/>
    <property type="match status" value="1"/>
</dbReference>
<dbReference type="Proteomes" id="UP000247459">
    <property type="component" value="Unassembled WGS sequence"/>
</dbReference>
<name>A0A2W0C1R3_9BACL</name>
<evidence type="ECO:0000313" key="1">
    <source>
        <dbReference type="EMBL" id="PYY25910.1"/>
    </source>
</evidence>
<dbReference type="AlphaFoldDB" id="A0A2W0C1R3"/>